<organism evidence="2 3">
    <name type="scientific">Cladorrhinum samala</name>
    <dbReference type="NCBI Taxonomy" id="585594"/>
    <lineage>
        <taxon>Eukaryota</taxon>
        <taxon>Fungi</taxon>
        <taxon>Dikarya</taxon>
        <taxon>Ascomycota</taxon>
        <taxon>Pezizomycotina</taxon>
        <taxon>Sordariomycetes</taxon>
        <taxon>Sordariomycetidae</taxon>
        <taxon>Sordariales</taxon>
        <taxon>Podosporaceae</taxon>
        <taxon>Cladorrhinum</taxon>
    </lineage>
</organism>
<name>A0AAV9I224_9PEZI</name>
<evidence type="ECO:0000313" key="3">
    <source>
        <dbReference type="Proteomes" id="UP001321749"/>
    </source>
</evidence>
<feature type="region of interest" description="Disordered" evidence="1">
    <location>
        <begin position="384"/>
        <end position="421"/>
    </location>
</feature>
<feature type="region of interest" description="Disordered" evidence="1">
    <location>
        <begin position="442"/>
        <end position="538"/>
    </location>
</feature>
<feature type="compositionally biased region" description="Basic and acidic residues" evidence="1">
    <location>
        <begin position="458"/>
        <end position="468"/>
    </location>
</feature>
<evidence type="ECO:0000313" key="2">
    <source>
        <dbReference type="EMBL" id="KAK4466260.1"/>
    </source>
</evidence>
<accession>A0AAV9I224</accession>
<feature type="region of interest" description="Disordered" evidence="1">
    <location>
        <begin position="192"/>
        <end position="270"/>
    </location>
</feature>
<evidence type="ECO:0000256" key="1">
    <source>
        <dbReference type="SAM" id="MobiDB-lite"/>
    </source>
</evidence>
<sequence length="538" mass="59274">MLPPSPPDVTRGPGPKRDLSPTRGTDPLPTAIKETPSSPRPVRKQPGLFDRLVRRTKSLGVSKTPLVSSTSPSTAHYVSNHAGPQQQQQQEEEQKEDERPASRIYPSVAQHLQAPTLPSPSGLPDLPTPSSPKIMGTQLQQAPPTLKKKPSLRDRLKSSWHKPSTPAPTLEAIEEPKPRFVYQPKHAAADFSRMSVTPARPQNEPWRPATMKPQIVNIERPAVRHSQSQSSRRPENASRATSNASQPAYDVAPRRPSRASHEPSATPRRLSYQYPEDPFLASNAAVHIPVNQYPISWIPGEAGEQQLAALRDTDRQQQYGPQQHPAVVPAPPRREPQTDYEKFLAKALAEERERNDRVLRTMSQRSQAAALNRVPANPHLQYAAPTSSSNGMSAATTAVGGRTSNGASRSSVGGNGSNHRNSFHEGAIPAYQMKAKLVRIEPHQKHTRNSSWAASNTSDRDAEKRLERGGISSVQVYDVNENAAPKTSTDSNDKTLRRQVSIGQRISEYIRPPREDVGGAVTNKHRRRMPTTIGTLEE</sequence>
<feature type="compositionally biased region" description="Polar residues" evidence="1">
    <location>
        <begin position="384"/>
        <end position="420"/>
    </location>
</feature>
<gene>
    <name evidence="2" type="ORF">QBC42DRAFT_293605</name>
</gene>
<dbReference type="AlphaFoldDB" id="A0AAV9I224"/>
<comment type="caution">
    <text evidence="2">The sequence shown here is derived from an EMBL/GenBank/DDBJ whole genome shotgun (WGS) entry which is preliminary data.</text>
</comment>
<dbReference type="EMBL" id="MU864933">
    <property type="protein sequence ID" value="KAK4466260.1"/>
    <property type="molecule type" value="Genomic_DNA"/>
</dbReference>
<reference evidence="2" key="2">
    <citation type="submission" date="2023-06" db="EMBL/GenBank/DDBJ databases">
        <authorList>
            <consortium name="Lawrence Berkeley National Laboratory"/>
            <person name="Mondo S.J."/>
            <person name="Hensen N."/>
            <person name="Bonometti L."/>
            <person name="Westerberg I."/>
            <person name="Brannstrom I.O."/>
            <person name="Guillou S."/>
            <person name="Cros-Aarteil S."/>
            <person name="Calhoun S."/>
            <person name="Haridas S."/>
            <person name="Kuo A."/>
            <person name="Pangilinan J."/>
            <person name="Riley R."/>
            <person name="Labutti K."/>
            <person name="Andreopoulos B."/>
            <person name="Lipzen A."/>
            <person name="Chen C."/>
            <person name="Yanf M."/>
            <person name="Daum C."/>
            <person name="Ng V."/>
            <person name="Clum A."/>
            <person name="Steindorff A."/>
            <person name="Ohm R."/>
            <person name="Martin F."/>
            <person name="Silar P."/>
            <person name="Natvig D."/>
            <person name="Lalanne C."/>
            <person name="Gautier V."/>
            <person name="Ament-Velasquez S.L."/>
            <person name="Kruys A."/>
            <person name="Hutchinson M.I."/>
            <person name="Powell A.J."/>
            <person name="Barry K."/>
            <person name="Miller A.N."/>
            <person name="Grigoriev I.V."/>
            <person name="Debuchy R."/>
            <person name="Gladieux P."/>
            <person name="Thoren M.H."/>
            <person name="Johannesson H."/>
        </authorList>
    </citation>
    <scope>NUCLEOTIDE SEQUENCE</scope>
    <source>
        <strain evidence="2">PSN324</strain>
    </source>
</reference>
<keyword evidence="3" id="KW-1185">Reference proteome</keyword>
<feature type="region of interest" description="Disordered" evidence="1">
    <location>
        <begin position="1"/>
        <end position="177"/>
    </location>
</feature>
<proteinExistence type="predicted"/>
<protein>
    <submittedName>
        <fullName evidence="2">Uncharacterized protein</fullName>
    </submittedName>
</protein>
<dbReference type="Proteomes" id="UP001321749">
    <property type="component" value="Unassembled WGS sequence"/>
</dbReference>
<reference evidence="2" key="1">
    <citation type="journal article" date="2023" name="Mol. Phylogenet. Evol.">
        <title>Genome-scale phylogeny and comparative genomics of the fungal order Sordariales.</title>
        <authorList>
            <person name="Hensen N."/>
            <person name="Bonometti L."/>
            <person name="Westerberg I."/>
            <person name="Brannstrom I.O."/>
            <person name="Guillou S."/>
            <person name="Cros-Aarteil S."/>
            <person name="Calhoun S."/>
            <person name="Haridas S."/>
            <person name="Kuo A."/>
            <person name="Mondo S."/>
            <person name="Pangilinan J."/>
            <person name="Riley R."/>
            <person name="LaButti K."/>
            <person name="Andreopoulos B."/>
            <person name="Lipzen A."/>
            <person name="Chen C."/>
            <person name="Yan M."/>
            <person name="Daum C."/>
            <person name="Ng V."/>
            <person name="Clum A."/>
            <person name="Steindorff A."/>
            <person name="Ohm R.A."/>
            <person name="Martin F."/>
            <person name="Silar P."/>
            <person name="Natvig D.O."/>
            <person name="Lalanne C."/>
            <person name="Gautier V."/>
            <person name="Ament-Velasquez S.L."/>
            <person name="Kruys A."/>
            <person name="Hutchinson M.I."/>
            <person name="Powell A.J."/>
            <person name="Barry K."/>
            <person name="Miller A.N."/>
            <person name="Grigoriev I.V."/>
            <person name="Debuchy R."/>
            <person name="Gladieux P."/>
            <person name="Hiltunen Thoren M."/>
            <person name="Johannesson H."/>
        </authorList>
    </citation>
    <scope>NUCLEOTIDE SEQUENCE</scope>
    <source>
        <strain evidence="2">PSN324</strain>
    </source>
</reference>
<feature type="compositionally biased region" description="Polar residues" evidence="1">
    <location>
        <begin position="59"/>
        <end position="77"/>
    </location>
</feature>